<dbReference type="SUPFAM" id="SSF81321">
    <property type="entry name" value="Family A G protein-coupled receptor-like"/>
    <property type="match status" value="1"/>
</dbReference>
<dbReference type="GO" id="GO:0004930">
    <property type="term" value="F:G protein-coupled receptor activity"/>
    <property type="evidence" value="ECO:0007669"/>
    <property type="project" value="InterPro"/>
</dbReference>
<dbReference type="Gene3D" id="1.20.1070.10">
    <property type="entry name" value="Rhodopsin 7-helix transmembrane proteins"/>
    <property type="match status" value="1"/>
</dbReference>
<dbReference type="EMBL" id="CAJFDH010000006">
    <property type="protein sequence ID" value="CAD5228140.1"/>
    <property type="molecule type" value="Genomic_DNA"/>
</dbReference>
<feature type="transmembrane region" description="Helical" evidence="5">
    <location>
        <begin position="232"/>
        <end position="250"/>
    </location>
</feature>
<dbReference type="PROSITE" id="PS50262">
    <property type="entry name" value="G_PROTEIN_RECEP_F1_2"/>
    <property type="match status" value="1"/>
</dbReference>
<feature type="transmembrane region" description="Helical" evidence="5">
    <location>
        <begin position="73"/>
        <end position="93"/>
    </location>
</feature>
<accession>A0A811LMJ2</accession>
<feature type="domain" description="G-protein coupled receptors family 1 profile" evidence="6">
    <location>
        <begin position="52"/>
        <end position="292"/>
    </location>
</feature>
<dbReference type="GO" id="GO:0016020">
    <property type="term" value="C:membrane"/>
    <property type="evidence" value="ECO:0007669"/>
    <property type="project" value="UniProtKB-SubCell"/>
</dbReference>
<dbReference type="OrthoDB" id="5820127at2759"/>
<dbReference type="Pfam" id="PF10320">
    <property type="entry name" value="7TM_GPCR_Srsx"/>
    <property type="match status" value="1"/>
</dbReference>
<feature type="transmembrane region" description="Helical" evidence="5">
    <location>
        <begin position="40"/>
        <end position="61"/>
    </location>
</feature>
<dbReference type="Proteomes" id="UP000614601">
    <property type="component" value="Unassembled WGS sequence"/>
</dbReference>
<dbReference type="PANTHER" id="PTHR23360:SF5">
    <property type="entry name" value="G-PROTEIN COUPLED RECEPTORS FAMILY 1 PROFILE DOMAIN-CONTAINING PROTEIN"/>
    <property type="match status" value="1"/>
</dbReference>
<feature type="transmembrane region" description="Helical" evidence="5">
    <location>
        <begin position="113"/>
        <end position="135"/>
    </location>
</feature>
<sequence length="326" mass="36798">MSNTTIDYPYTGNFSTVENEYLYKTYYGKGVQFELLFTPIIYFTCMLVSYGGNAVVIIATISNKNLHGSYNFLLCMVCLGDMMHLSTHWLYLGNMATGNNFIPYKYCFYADCFFQVGATLSITMTFFVGIDRLIGVSMPTTYRGLNVYMYDGFFLFIALAFSALVFVLGLQHSWGPFGEEPIQCRIIDSFGGAAGAVWFRMCVILNLLDIFVYTAVWILIKKKAGTSDAMRKVFKSLVVIMITVVVGWMLDAFVEAILLPYGNIPISHWYYYESVFGIFINLASASNVFVMYFFSAEYQLTIQRLFKMKGSVSGKAGMVTSSNIQI</sequence>
<dbReference type="InterPro" id="IPR047130">
    <property type="entry name" value="7TM_GPCR_Srsx_nematod"/>
</dbReference>
<evidence type="ECO:0000313" key="7">
    <source>
        <dbReference type="EMBL" id="CAD5228140.1"/>
    </source>
</evidence>
<dbReference type="InterPro" id="IPR019424">
    <property type="entry name" value="7TM_GPCR_Srsx"/>
</dbReference>
<evidence type="ECO:0000256" key="3">
    <source>
        <dbReference type="ARBA" id="ARBA00022989"/>
    </source>
</evidence>
<feature type="transmembrane region" description="Helical" evidence="5">
    <location>
        <begin position="197"/>
        <end position="220"/>
    </location>
</feature>
<dbReference type="InterPro" id="IPR000276">
    <property type="entry name" value="GPCR_Rhodpsn"/>
</dbReference>
<keyword evidence="3 5" id="KW-1133">Transmembrane helix</keyword>
<organism evidence="7 8">
    <name type="scientific">Bursaphelenchus okinawaensis</name>
    <dbReference type="NCBI Taxonomy" id="465554"/>
    <lineage>
        <taxon>Eukaryota</taxon>
        <taxon>Metazoa</taxon>
        <taxon>Ecdysozoa</taxon>
        <taxon>Nematoda</taxon>
        <taxon>Chromadorea</taxon>
        <taxon>Rhabditida</taxon>
        <taxon>Tylenchina</taxon>
        <taxon>Tylenchomorpha</taxon>
        <taxon>Aphelenchoidea</taxon>
        <taxon>Aphelenchoididae</taxon>
        <taxon>Bursaphelenchus</taxon>
    </lineage>
</organism>
<dbReference type="EMBL" id="CAJFCW020000006">
    <property type="protein sequence ID" value="CAG9124167.1"/>
    <property type="molecule type" value="Genomic_DNA"/>
</dbReference>
<gene>
    <name evidence="7" type="ORF">BOKJ2_LOCUS12529</name>
</gene>
<dbReference type="SMART" id="SM01381">
    <property type="entry name" value="7TM_GPCR_Srsx"/>
    <property type="match status" value="1"/>
</dbReference>
<evidence type="ECO:0000256" key="5">
    <source>
        <dbReference type="SAM" id="Phobius"/>
    </source>
</evidence>
<evidence type="ECO:0000256" key="4">
    <source>
        <dbReference type="ARBA" id="ARBA00023136"/>
    </source>
</evidence>
<keyword evidence="4 5" id="KW-0472">Membrane</keyword>
<keyword evidence="8" id="KW-1185">Reference proteome</keyword>
<protein>
    <recommendedName>
        <fullName evidence="6">G-protein coupled receptors family 1 profile domain-containing protein</fullName>
    </recommendedName>
</protein>
<feature type="transmembrane region" description="Helical" evidence="5">
    <location>
        <begin position="147"/>
        <end position="170"/>
    </location>
</feature>
<dbReference type="Proteomes" id="UP000783686">
    <property type="component" value="Unassembled WGS sequence"/>
</dbReference>
<dbReference type="AlphaFoldDB" id="A0A811LMJ2"/>
<dbReference type="InterPro" id="IPR017452">
    <property type="entry name" value="GPCR_Rhodpsn_7TM"/>
</dbReference>
<dbReference type="PANTHER" id="PTHR23360">
    <property type="entry name" value="G-PROTEIN COUPLED RECEPTORS FAMILY 1 PROFILE DOMAIN-CONTAINING PROTEIN-RELATED"/>
    <property type="match status" value="1"/>
</dbReference>
<evidence type="ECO:0000256" key="1">
    <source>
        <dbReference type="ARBA" id="ARBA00004370"/>
    </source>
</evidence>
<comment type="caution">
    <text evidence="7">The sequence shown here is derived from an EMBL/GenBank/DDBJ whole genome shotgun (WGS) entry which is preliminary data.</text>
</comment>
<dbReference type="CDD" id="cd00637">
    <property type="entry name" value="7tm_classA_rhodopsin-like"/>
    <property type="match status" value="1"/>
</dbReference>
<comment type="subcellular location">
    <subcellularLocation>
        <location evidence="1">Membrane</location>
    </subcellularLocation>
</comment>
<feature type="transmembrane region" description="Helical" evidence="5">
    <location>
        <begin position="270"/>
        <end position="294"/>
    </location>
</feature>
<proteinExistence type="predicted"/>
<name>A0A811LMJ2_9BILA</name>
<reference evidence="7" key="1">
    <citation type="submission" date="2020-09" db="EMBL/GenBank/DDBJ databases">
        <authorList>
            <person name="Kikuchi T."/>
        </authorList>
    </citation>
    <scope>NUCLEOTIDE SEQUENCE</scope>
    <source>
        <strain evidence="7">SH1</strain>
    </source>
</reference>
<evidence type="ECO:0000256" key="2">
    <source>
        <dbReference type="ARBA" id="ARBA00022692"/>
    </source>
</evidence>
<evidence type="ECO:0000313" key="8">
    <source>
        <dbReference type="Proteomes" id="UP000614601"/>
    </source>
</evidence>
<evidence type="ECO:0000259" key="6">
    <source>
        <dbReference type="PROSITE" id="PS50262"/>
    </source>
</evidence>
<keyword evidence="2 5" id="KW-0812">Transmembrane</keyword>